<comment type="caution">
    <text evidence="1">The sequence shown here is derived from an EMBL/GenBank/DDBJ whole genome shotgun (WGS) entry which is preliminary data.</text>
</comment>
<protein>
    <submittedName>
        <fullName evidence="1">Uncharacterized protein</fullName>
    </submittedName>
</protein>
<dbReference type="EMBL" id="ANFO01001182">
    <property type="protein sequence ID" value="KGQ03685.1"/>
    <property type="molecule type" value="Genomic_DNA"/>
</dbReference>
<dbReference type="Proteomes" id="UP000030106">
    <property type="component" value="Unassembled WGS sequence"/>
</dbReference>
<dbReference type="OrthoDB" id="4968544at2759"/>
<dbReference type="HOGENOM" id="CLU_583915_0_0_1"/>
<dbReference type="AlphaFoldDB" id="A0A0A2VCB1"/>
<accession>A0A0A2VCB1</accession>
<organism evidence="1 2">
    <name type="scientific">Beauveria bassiana D1-5</name>
    <dbReference type="NCBI Taxonomy" id="1245745"/>
    <lineage>
        <taxon>Eukaryota</taxon>
        <taxon>Fungi</taxon>
        <taxon>Dikarya</taxon>
        <taxon>Ascomycota</taxon>
        <taxon>Pezizomycotina</taxon>
        <taxon>Sordariomycetes</taxon>
        <taxon>Hypocreomycetidae</taxon>
        <taxon>Hypocreales</taxon>
        <taxon>Cordycipitaceae</taxon>
        <taxon>Beauveria</taxon>
    </lineage>
</organism>
<gene>
    <name evidence="1" type="ORF">BBAD15_g11073</name>
</gene>
<evidence type="ECO:0000313" key="1">
    <source>
        <dbReference type="EMBL" id="KGQ03685.1"/>
    </source>
</evidence>
<reference evidence="1 2" key="1">
    <citation type="submission" date="2012-10" db="EMBL/GenBank/DDBJ databases">
        <title>Genome sequencing and analysis of entomopathogenic fungi Beauveria bassiana D1-5.</title>
        <authorList>
            <person name="Li Q."/>
            <person name="Wang L."/>
            <person name="Zhang Z."/>
            <person name="Wang Q."/>
            <person name="Ren J."/>
            <person name="Wang M."/>
            <person name="Xu W."/>
            <person name="Wang J."/>
            <person name="Lu Y."/>
            <person name="Du Q."/>
            <person name="Sun Z."/>
        </authorList>
    </citation>
    <scope>NUCLEOTIDE SEQUENCE [LARGE SCALE GENOMIC DNA]</scope>
    <source>
        <strain evidence="1 2">D1-5</strain>
    </source>
</reference>
<proteinExistence type="predicted"/>
<evidence type="ECO:0000313" key="2">
    <source>
        <dbReference type="Proteomes" id="UP000030106"/>
    </source>
</evidence>
<name>A0A0A2VCB1_BEABA</name>
<sequence length="468" mass="52124">MSYDPPKLTILSIEHPELDLEVSRWVKDIKNDCDGVEVQVEEWNDNQAGQLVSPAGNPKLICTKSKHSDQVSLFFNVNNLDQREAEGRRPASLSQSATAMLNSIKGEPSNGHFLIGGNTSRIIRKSYRDDVSDERVLARIFEAAESSDCVIIHAPPHLTTLAVQLVIKVAEGMSPELIFKPEDFRLVENQLSQKNIGTTIENDAWILDRSALEPRKCAEKGRVCGVPTENQHKAEIVENGVLGKQIEAVFLRFKTKETHGAQPYEHAGLQAGYLRAHNALKEVCPAQLQGLAPRCKSMAVGIENFIWTEDQDPPTDQAIVVVLSGDICVCKLTKGVTVQEAYVRRAKSFGYTDIAGKCGQVTVGTIINAHTGYSKDNWHRDITGVDRFSLHQEALDEALDQYKNRKALLKEKENKKCIDLDTQKGSSKGQEEDNTLFCIESRVRLEWDAEKAGEVSARIMRTKTEMSQ</sequence>